<feature type="domain" description="ShKT" evidence="3">
    <location>
        <begin position="197"/>
        <end position="231"/>
    </location>
</feature>
<dbReference type="Gene3D" id="1.10.10.1940">
    <property type="match status" value="1"/>
</dbReference>
<dbReference type="Gene3D" id="1.10.10.1870">
    <property type="entry name" value="ShTK domain-like"/>
    <property type="match status" value="1"/>
</dbReference>
<keyword evidence="2" id="KW-0732">Signal</keyword>
<evidence type="ECO:0000256" key="2">
    <source>
        <dbReference type="SAM" id="SignalP"/>
    </source>
</evidence>
<dbReference type="AlphaFoldDB" id="A0A0K0G2A0"/>
<feature type="signal peptide" evidence="2">
    <location>
        <begin position="1"/>
        <end position="22"/>
    </location>
</feature>
<evidence type="ECO:0000313" key="5">
    <source>
        <dbReference type="WBParaSite" id="SVE_1884600.1"/>
    </source>
</evidence>
<dbReference type="WBParaSite" id="SVE_1884600.1">
    <property type="protein sequence ID" value="SVE_1884600.1"/>
    <property type="gene ID" value="SVE_1884600"/>
</dbReference>
<comment type="caution">
    <text evidence="1">Lacks conserved residue(s) required for the propagation of feature annotation.</text>
</comment>
<proteinExistence type="predicted"/>
<evidence type="ECO:0000256" key="1">
    <source>
        <dbReference type="PROSITE-ProRule" id="PRU01005"/>
    </source>
</evidence>
<keyword evidence="4" id="KW-1185">Reference proteome</keyword>
<dbReference type="PANTHER" id="PTHR46219:SF5">
    <property type="entry name" value="SHKT DOMAIN-CONTAINING PROTEIN"/>
    <property type="match status" value="1"/>
</dbReference>
<dbReference type="Proteomes" id="UP000035680">
    <property type="component" value="Unassembled WGS sequence"/>
</dbReference>
<accession>A0A0K0G2A0</accession>
<protein>
    <submittedName>
        <fullName evidence="5">ShKT domain-containing protein</fullName>
    </submittedName>
</protein>
<organism evidence="4 5">
    <name type="scientific">Strongyloides venezuelensis</name>
    <name type="common">Threadworm</name>
    <dbReference type="NCBI Taxonomy" id="75913"/>
    <lineage>
        <taxon>Eukaryota</taxon>
        <taxon>Metazoa</taxon>
        <taxon>Ecdysozoa</taxon>
        <taxon>Nematoda</taxon>
        <taxon>Chromadorea</taxon>
        <taxon>Rhabditida</taxon>
        <taxon>Tylenchina</taxon>
        <taxon>Panagrolaimomorpha</taxon>
        <taxon>Strongyloidoidea</taxon>
        <taxon>Strongyloididae</taxon>
        <taxon>Strongyloides</taxon>
    </lineage>
</organism>
<dbReference type="PROSITE" id="PS51670">
    <property type="entry name" value="SHKT"/>
    <property type="match status" value="1"/>
</dbReference>
<dbReference type="InterPro" id="IPR003582">
    <property type="entry name" value="ShKT_dom"/>
</dbReference>
<sequence>MYYYTFNSIFLIYFLRVNFVETGNTKICAANADCTDPNTKCLKDVDRSFDKSKGNFCGLLCDVAKVNEQCGGGETCDKIKDTDNADVLSCVKTVQCITDAFCANINSAKPECNLYTLQCVGPDTTTTSTTTTTKTTRKFVVTTTAIVDLVPGGTFGCDGHVKYCTDPLWLNLMKRMCPKTCGYTTNTGTGNTGTGGCRDVYLDCAKNINLCKYSLYKKYMRENCAKTCNRC</sequence>
<evidence type="ECO:0000313" key="4">
    <source>
        <dbReference type="Proteomes" id="UP000035680"/>
    </source>
</evidence>
<feature type="chain" id="PRO_5005330671" evidence="2">
    <location>
        <begin position="23"/>
        <end position="231"/>
    </location>
</feature>
<feature type="disulfide bond" evidence="1">
    <location>
        <begin position="197"/>
        <end position="231"/>
    </location>
</feature>
<reference evidence="5" key="2">
    <citation type="submission" date="2015-08" db="UniProtKB">
        <authorList>
            <consortium name="WormBaseParasite"/>
        </authorList>
    </citation>
    <scope>IDENTIFICATION</scope>
</reference>
<name>A0A0K0G2A0_STRVS</name>
<evidence type="ECO:0000259" key="3">
    <source>
        <dbReference type="PROSITE" id="PS51670"/>
    </source>
</evidence>
<dbReference type="STRING" id="75913.A0A0K0G2A0"/>
<dbReference type="SMART" id="SM00254">
    <property type="entry name" value="ShKT"/>
    <property type="match status" value="2"/>
</dbReference>
<dbReference type="PANTHER" id="PTHR46219">
    <property type="entry name" value="PROTEIN CBG11138"/>
    <property type="match status" value="1"/>
</dbReference>
<keyword evidence="1" id="KW-1015">Disulfide bond</keyword>
<reference evidence="4" key="1">
    <citation type="submission" date="2014-07" db="EMBL/GenBank/DDBJ databases">
        <authorList>
            <person name="Martin A.A"/>
            <person name="De Silva N."/>
        </authorList>
    </citation>
    <scope>NUCLEOTIDE SEQUENCE</scope>
</reference>
<dbReference type="Pfam" id="PF01549">
    <property type="entry name" value="ShK"/>
    <property type="match status" value="2"/>
</dbReference>